<feature type="transmembrane region" description="Helical" evidence="1">
    <location>
        <begin position="21"/>
        <end position="42"/>
    </location>
</feature>
<protein>
    <submittedName>
        <fullName evidence="2">Uncharacterized protein</fullName>
    </submittedName>
</protein>
<dbReference type="AlphaFoldDB" id="A0AAD1HGS8"/>
<accession>A0AAD1HGS8</accession>
<evidence type="ECO:0000313" key="3">
    <source>
        <dbReference type="Proteomes" id="UP000466681"/>
    </source>
</evidence>
<dbReference type="EMBL" id="AP022560">
    <property type="protein sequence ID" value="BBX03818.1"/>
    <property type="molecule type" value="Genomic_DNA"/>
</dbReference>
<sequence>MNIVPTRIQDQVSHVDRTLSLVYGILAGVTALWSIYRVFWLFYSAAVYSSIGWSATTLILPLIWWAVVAVGSGWVSAVFLLRYAKQP</sequence>
<evidence type="ECO:0000313" key="2">
    <source>
        <dbReference type="EMBL" id="BBX03818.1"/>
    </source>
</evidence>
<organism evidence="2 3">
    <name type="scientific">Mycolicibacterium moriokaense</name>
    <dbReference type="NCBI Taxonomy" id="39691"/>
    <lineage>
        <taxon>Bacteria</taxon>
        <taxon>Bacillati</taxon>
        <taxon>Actinomycetota</taxon>
        <taxon>Actinomycetes</taxon>
        <taxon>Mycobacteriales</taxon>
        <taxon>Mycobacteriaceae</taxon>
        <taxon>Mycolicibacterium</taxon>
    </lineage>
</organism>
<name>A0AAD1HGS8_9MYCO</name>
<dbReference type="RefSeq" id="WP_083149400.1">
    <property type="nucleotide sequence ID" value="NZ_AP022560.1"/>
</dbReference>
<feature type="transmembrane region" description="Helical" evidence="1">
    <location>
        <begin position="62"/>
        <end position="81"/>
    </location>
</feature>
<proteinExistence type="predicted"/>
<gene>
    <name evidence="2" type="ORF">MMOR_47540</name>
</gene>
<keyword evidence="1" id="KW-0472">Membrane</keyword>
<reference evidence="2 3" key="1">
    <citation type="journal article" date="2019" name="Emerg. Microbes Infect.">
        <title>Comprehensive subspecies identification of 175 nontuberculous mycobacteria species based on 7547 genomic profiles.</title>
        <authorList>
            <person name="Matsumoto Y."/>
            <person name="Kinjo T."/>
            <person name="Motooka D."/>
            <person name="Nabeya D."/>
            <person name="Jung N."/>
            <person name="Uechi K."/>
            <person name="Horii T."/>
            <person name="Iida T."/>
            <person name="Fujita J."/>
            <person name="Nakamura S."/>
        </authorList>
    </citation>
    <scope>NUCLEOTIDE SEQUENCE [LARGE SCALE GENOMIC DNA]</scope>
    <source>
        <strain evidence="2 3">JCM 6375</strain>
    </source>
</reference>
<keyword evidence="1" id="KW-1133">Transmembrane helix</keyword>
<dbReference type="Proteomes" id="UP000466681">
    <property type="component" value="Chromosome"/>
</dbReference>
<keyword evidence="1" id="KW-0812">Transmembrane</keyword>
<keyword evidence="3" id="KW-1185">Reference proteome</keyword>
<evidence type="ECO:0000256" key="1">
    <source>
        <dbReference type="SAM" id="Phobius"/>
    </source>
</evidence>
<dbReference type="KEGG" id="mmor:MMOR_47540"/>